<gene>
    <name evidence="2" type="ORF">PLEPLA_LOCUS2721</name>
</gene>
<reference evidence="2" key="1">
    <citation type="submission" date="2020-03" db="EMBL/GenBank/DDBJ databases">
        <authorList>
            <person name="Weist P."/>
        </authorList>
    </citation>
    <scope>NUCLEOTIDE SEQUENCE</scope>
</reference>
<evidence type="ECO:0000256" key="1">
    <source>
        <dbReference type="SAM" id="MobiDB-lite"/>
    </source>
</evidence>
<evidence type="ECO:0000313" key="3">
    <source>
        <dbReference type="Proteomes" id="UP001153269"/>
    </source>
</evidence>
<dbReference type="Proteomes" id="UP001153269">
    <property type="component" value="Unassembled WGS sequence"/>
</dbReference>
<proteinExistence type="predicted"/>
<comment type="caution">
    <text evidence="2">The sequence shown here is derived from an EMBL/GenBank/DDBJ whole genome shotgun (WGS) entry which is preliminary data.</text>
</comment>
<dbReference type="AlphaFoldDB" id="A0A9N7Y706"/>
<protein>
    <submittedName>
        <fullName evidence="2">Uncharacterized protein</fullName>
    </submittedName>
</protein>
<sequence length="99" mass="11758">MLNSCESAALEKGFNPTTRRRRTRRRRRRKRKEEEEEEEEEGTREEHLPLRSKPHTYHALKNQWTRCPECKRTSSSCWIGSNCSTCFLDSACIISIFSH</sequence>
<name>A0A9N7Y706_PLEPL</name>
<evidence type="ECO:0000313" key="2">
    <source>
        <dbReference type="EMBL" id="CAB1415008.1"/>
    </source>
</evidence>
<feature type="compositionally biased region" description="Basic residues" evidence="1">
    <location>
        <begin position="18"/>
        <end position="31"/>
    </location>
</feature>
<organism evidence="2 3">
    <name type="scientific">Pleuronectes platessa</name>
    <name type="common">European plaice</name>
    <dbReference type="NCBI Taxonomy" id="8262"/>
    <lineage>
        <taxon>Eukaryota</taxon>
        <taxon>Metazoa</taxon>
        <taxon>Chordata</taxon>
        <taxon>Craniata</taxon>
        <taxon>Vertebrata</taxon>
        <taxon>Euteleostomi</taxon>
        <taxon>Actinopterygii</taxon>
        <taxon>Neopterygii</taxon>
        <taxon>Teleostei</taxon>
        <taxon>Neoteleostei</taxon>
        <taxon>Acanthomorphata</taxon>
        <taxon>Carangaria</taxon>
        <taxon>Pleuronectiformes</taxon>
        <taxon>Pleuronectoidei</taxon>
        <taxon>Pleuronectidae</taxon>
        <taxon>Pleuronectes</taxon>
    </lineage>
</organism>
<feature type="compositionally biased region" description="Acidic residues" evidence="1">
    <location>
        <begin position="34"/>
        <end position="43"/>
    </location>
</feature>
<keyword evidence="3" id="KW-1185">Reference proteome</keyword>
<dbReference type="EMBL" id="CADEAL010000136">
    <property type="protein sequence ID" value="CAB1415008.1"/>
    <property type="molecule type" value="Genomic_DNA"/>
</dbReference>
<feature type="region of interest" description="Disordered" evidence="1">
    <location>
        <begin position="1"/>
        <end position="54"/>
    </location>
</feature>
<accession>A0A9N7Y706</accession>